<protein>
    <submittedName>
        <fullName evidence="2">Uncharacterized protein</fullName>
    </submittedName>
</protein>
<comment type="caution">
    <text evidence="2">The sequence shown here is derived from an EMBL/GenBank/DDBJ whole genome shotgun (WGS) entry which is preliminary data.</text>
</comment>
<evidence type="ECO:0000256" key="1">
    <source>
        <dbReference type="SAM" id="MobiDB-lite"/>
    </source>
</evidence>
<feature type="non-terminal residue" evidence="2">
    <location>
        <position position="1"/>
    </location>
</feature>
<evidence type="ECO:0000313" key="2">
    <source>
        <dbReference type="EMBL" id="EYC41202.1"/>
    </source>
</evidence>
<organism evidence="2 3">
    <name type="scientific">Ancylostoma ceylanicum</name>
    <dbReference type="NCBI Taxonomy" id="53326"/>
    <lineage>
        <taxon>Eukaryota</taxon>
        <taxon>Metazoa</taxon>
        <taxon>Ecdysozoa</taxon>
        <taxon>Nematoda</taxon>
        <taxon>Chromadorea</taxon>
        <taxon>Rhabditida</taxon>
        <taxon>Rhabditina</taxon>
        <taxon>Rhabditomorpha</taxon>
        <taxon>Strongyloidea</taxon>
        <taxon>Ancylostomatidae</taxon>
        <taxon>Ancylostomatinae</taxon>
        <taxon>Ancylostoma</taxon>
    </lineage>
</organism>
<keyword evidence="3" id="KW-1185">Reference proteome</keyword>
<dbReference type="Proteomes" id="UP000024635">
    <property type="component" value="Unassembled WGS sequence"/>
</dbReference>
<feature type="region of interest" description="Disordered" evidence="1">
    <location>
        <begin position="142"/>
        <end position="176"/>
    </location>
</feature>
<proteinExistence type="predicted"/>
<evidence type="ECO:0000313" key="3">
    <source>
        <dbReference type="Proteomes" id="UP000024635"/>
    </source>
</evidence>
<gene>
    <name evidence="2" type="primary">Acey_s0577.g222</name>
    <name evidence="2" type="ORF">Y032_0577g222</name>
</gene>
<accession>A0A016WPK0</accession>
<dbReference type="EMBL" id="JARK01000177">
    <property type="protein sequence ID" value="EYC41202.1"/>
    <property type="molecule type" value="Genomic_DNA"/>
</dbReference>
<feature type="compositionally biased region" description="Polar residues" evidence="1">
    <location>
        <begin position="150"/>
        <end position="169"/>
    </location>
</feature>
<sequence>MKATLDKLMHAVQGIAKQNVAQVTVSVKTIHDRLLALRNVPSLLESQVDGGTRSQSRTGEELASLAEACIDGECGKIDSELEKLKEVEEQLIETVAIVSRILPSTINELLAQTEESGKNMQELAKLLRVDSTKVVERVKAMLQEREKTKSPQQTTARTSPSPSIQSRSQGGFDDLDTQPNVGHMFAAMALPEVEIFKDPQGRGFSKFVTRFGMKYGNLGLRDDMLAHLLFSKLEGYPKAVAEALPKYIREGSFQEILEALRSKFKTNESANQMKAYMEFKHLKMTKDVTRYCLELESLSRKAYPDASEGDLSRTRAGELVSQLTGWLEYLHFFTTMELAPKESAYKMVKAMAQR</sequence>
<reference evidence="3" key="1">
    <citation type="journal article" date="2015" name="Nat. Genet.">
        <title>The genome and transcriptome of the zoonotic hookworm Ancylostoma ceylanicum identify infection-specific gene families.</title>
        <authorList>
            <person name="Schwarz E.M."/>
            <person name="Hu Y."/>
            <person name="Antoshechkin I."/>
            <person name="Miller M.M."/>
            <person name="Sternberg P.W."/>
            <person name="Aroian R.V."/>
        </authorList>
    </citation>
    <scope>NUCLEOTIDE SEQUENCE</scope>
    <source>
        <strain evidence="3">HY135</strain>
    </source>
</reference>
<dbReference type="AlphaFoldDB" id="A0A016WPK0"/>
<name>A0A016WPK0_9BILA</name>